<accession>A0ABV2HCZ3</accession>
<organism evidence="1 2">
    <name type="scientific">Pseudorhizobium tarimense</name>
    <dbReference type="NCBI Taxonomy" id="1079109"/>
    <lineage>
        <taxon>Bacteria</taxon>
        <taxon>Pseudomonadati</taxon>
        <taxon>Pseudomonadota</taxon>
        <taxon>Alphaproteobacteria</taxon>
        <taxon>Hyphomicrobiales</taxon>
        <taxon>Rhizobiaceae</taxon>
        <taxon>Rhizobium/Agrobacterium group</taxon>
        <taxon>Pseudorhizobium</taxon>
    </lineage>
</organism>
<comment type="caution">
    <text evidence="1">The sequence shown here is derived from an EMBL/GenBank/DDBJ whole genome shotgun (WGS) entry which is preliminary data.</text>
</comment>
<proteinExistence type="predicted"/>
<sequence length="92" mass="9695">MLGDCGLEKGNGADGPFIREDVGEGDAGCVVDADMDVFPSDAARLALARPVAGDPVSDPLEAAETLDVEMDQAAWLSILVECTPFRRTCRLV</sequence>
<gene>
    <name evidence="1" type="ORF">ABID21_004553</name>
</gene>
<evidence type="ECO:0000313" key="2">
    <source>
        <dbReference type="Proteomes" id="UP001549031"/>
    </source>
</evidence>
<dbReference type="EMBL" id="JBEPLJ010000024">
    <property type="protein sequence ID" value="MET3588417.1"/>
    <property type="molecule type" value="Genomic_DNA"/>
</dbReference>
<keyword evidence="2" id="KW-1185">Reference proteome</keyword>
<reference evidence="1 2" key="1">
    <citation type="submission" date="2024-06" db="EMBL/GenBank/DDBJ databases">
        <title>Genomic Encyclopedia of Type Strains, Phase IV (KMG-IV): sequencing the most valuable type-strain genomes for metagenomic binning, comparative biology and taxonomic classification.</title>
        <authorList>
            <person name="Goeker M."/>
        </authorList>
    </citation>
    <scope>NUCLEOTIDE SEQUENCE [LARGE SCALE GENOMIC DNA]</scope>
    <source>
        <strain evidence="1 2">DSM 105042</strain>
    </source>
</reference>
<name>A0ABV2HCZ3_9HYPH</name>
<evidence type="ECO:0000313" key="1">
    <source>
        <dbReference type="EMBL" id="MET3588417.1"/>
    </source>
</evidence>
<protein>
    <submittedName>
        <fullName evidence="1">Uncharacterized protein</fullName>
    </submittedName>
</protein>
<dbReference type="Proteomes" id="UP001549031">
    <property type="component" value="Unassembled WGS sequence"/>
</dbReference>